<reference evidence="2" key="1">
    <citation type="submission" date="2021-03" db="EMBL/GenBank/DDBJ databases">
        <title>Antimicrobial resistance genes in bacteria isolated from Japanese honey, and their potential for conferring macrolide and lincosamide resistance in the American foulbrood pathogen Paenibacillus larvae.</title>
        <authorList>
            <person name="Okamoto M."/>
            <person name="Kumagai M."/>
            <person name="Kanamori H."/>
            <person name="Takamatsu D."/>
        </authorList>
    </citation>
    <scope>NUCLEOTIDE SEQUENCE</scope>
    <source>
        <strain evidence="2">J43TS3</strain>
    </source>
</reference>
<evidence type="ECO:0000313" key="2">
    <source>
        <dbReference type="EMBL" id="GIO26350.1"/>
    </source>
</evidence>
<gene>
    <name evidence="2" type="ORF">J43TS3_09610</name>
</gene>
<dbReference type="GO" id="GO:0016787">
    <property type="term" value="F:hydrolase activity"/>
    <property type="evidence" value="ECO:0007669"/>
    <property type="project" value="UniProtKB-KW"/>
</dbReference>
<dbReference type="RefSeq" id="WP_212919821.1">
    <property type="nucleotide sequence ID" value="NZ_BORP01000001.1"/>
</dbReference>
<dbReference type="InterPro" id="IPR051044">
    <property type="entry name" value="MAG_DAG_Lipase"/>
</dbReference>
<organism evidence="2 3">
    <name type="scientific">Ornithinibacillus bavariensis</name>
    <dbReference type="NCBI Taxonomy" id="545502"/>
    <lineage>
        <taxon>Bacteria</taxon>
        <taxon>Bacillati</taxon>
        <taxon>Bacillota</taxon>
        <taxon>Bacilli</taxon>
        <taxon>Bacillales</taxon>
        <taxon>Bacillaceae</taxon>
        <taxon>Ornithinibacillus</taxon>
    </lineage>
</organism>
<keyword evidence="2" id="KW-0378">Hydrolase</keyword>
<dbReference type="Gene3D" id="3.40.50.1820">
    <property type="entry name" value="alpha/beta hydrolase"/>
    <property type="match status" value="1"/>
</dbReference>
<proteinExistence type="predicted"/>
<accession>A0A920C553</accession>
<dbReference type="PANTHER" id="PTHR11614">
    <property type="entry name" value="PHOSPHOLIPASE-RELATED"/>
    <property type="match status" value="1"/>
</dbReference>
<protein>
    <submittedName>
        <fullName evidence="2">Alpha/beta hydrolase</fullName>
    </submittedName>
</protein>
<evidence type="ECO:0000259" key="1">
    <source>
        <dbReference type="Pfam" id="PF12146"/>
    </source>
</evidence>
<dbReference type="InterPro" id="IPR022742">
    <property type="entry name" value="Hydrolase_4"/>
</dbReference>
<dbReference type="Proteomes" id="UP000676917">
    <property type="component" value="Unassembled WGS sequence"/>
</dbReference>
<dbReference type="AlphaFoldDB" id="A0A920C553"/>
<keyword evidence="3" id="KW-1185">Reference proteome</keyword>
<feature type="domain" description="Serine aminopeptidase S33" evidence="1">
    <location>
        <begin position="26"/>
        <end position="286"/>
    </location>
</feature>
<comment type="caution">
    <text evidence="2">The sequence shown here is derived from an EMBL/GenBank/DDBJ whole genome shotgun (WGS) entry which is preliminary data.</text>
</comment>
<dbReference type="EMBL" id="BORP01000001">
    <property type="protein sequence ID" value="GIO26350.1"/>
    <property type="molecule type" value="Genomic_DNA"/>
</dbReference>
<name>A0A920C553_9BACI</name>
<dbReference type="SUPFAM" id="SSF53474">
    <property type="entry name" value="alpha/beta-Hydrolases"/>
    <property type="match status" value="1"/>
</dbReference>
<dbReference type="InterPro" id="IPR029058">
    <property type="entry name" value="AB_hydrolase_fold"/>
</dbReference>
<dbReference type="Pfam" id="PF12146">
    <property type="entry name" value="Hydrolase_4"/>
    <property type="match status" value="1"/>
</dbReference>
<evidence type="ECO:0000313" key="3">
    <source>
        <dbReference type="Proteomes" id="UP000676917"/>
    </source>
</evidence>
<sequence length="314" mass="36055">MKATFWMKSVDETEIYVEKWFEESKEPKAIVQIAHGMTEHIQRYHDFVQFLVRNGIYVYGNDHRGHGKTGQKQELMGYFSEADGFEKTTNDLHQITQLIKKAYPDKPIFLLGHSMGSFLSRNYIQTYASDIAGVILSGTGYYPKATATFGKLLASRLSPKKKSPFMNKLAFGTFNRKIINQKTPFDWLTRDDAVVQAYLEDSLCGYIPTARFFFDLMTGLLWIHSPERNNQIRKDLPMFIISGDQDPVGNYGKGVWKTASMYKSLGIEHITVSLIEGARHEVLNEINKEEIYEEILNWIIKQIATYFSSKAVSK</sequence>